<dbReference type="InterPro" id="IPR018523">
    <property type="entry name" value="Isocitrate_lyase_ph_CS"/>
</dbReference>
<proteinExistence type="predicted"/>
<evidence type="ECO:0000313" key="3">
    <source>
        <dbReference type="EMBL" id="MBU9765332.1"/>
    </source>
</evidence>
<dbReference type="EMBL" id="VOMB01000019">
    <property type="protein sequence ID" value="MBU9765332.1"/>
    <property type="molecule type" value="Genomic_DNA"/>
</dbReference>
<gene>
    <name evidence="3" type="ORF">FR943_15945</name>
</gene>
<name>A0ABS6KP30_9MYCO</name>
<dbReference type="PROSITE" id="PS00161">
    <property type="entry name" value="ISOCITRATE_LYASE"/>
    <property type="match status" value="1"/>
</dbReference>
<dbReference type="Proteomes" id="UP000812982">
    <property type="component" value="Unassembled WGS sequence"/>
</dbReference>
<accession>A0ABS6KP30</accession>
<keyword evidence="4" id="KW-1185">Reference proteome</keyword>
<dbReference type="Pfam" id="PF00463">
    <property type="entry name" value="ICL"/>
    <property type="match status" value="2"/>
</dbReference>
<evidence type="ECO:0000256" key="1">
    <source>
        <dbReference type="ARBA" id="ARBA00012909"/>
    </source>
</evidence>
<sequence length="760" mass="84311">MASIEANAQTDSSFEADVEATQAYFDSPRFEGITRLYSARQVAEQRGTIGSDYPVAREAATAFYPHLRELFAKKKSITTFGPYSPGQAVVMKRMGIEGIYLGGWATSAKGSISEDPGPDLASYPLSQVPEEAAGLVRALLTADRNQQYLRLRMTDQQRAATPPVDYRPFIIADADTGHGGDPHVRNLIRRFVESGVPGYHIEDQRPGTKKCGHQGGKVLVPSDEQIKRLNTARFQLDIMRVPGIIVARTDAEAANLIDGRADERDQPFLLGATNLSVPTYKSCFLAMMRRFYESGLTELNGHLLYALPDGEYATAEAWLERQGIMGAIADAVKAHRPGDSVDALFDKVESAFVEAWQNDAGLNTYGEAVAEVLEFREREGEPAPMSAADWRAFAARASLYTAQEKAHELGADVAWDCERVKTPEGYYQVRGGIPYAIAKSLAAAPFADILWMETKTADLADAKQFADAIHAEFPDQMLAYNLSPSFNWDTTGMTDDQMRAFPAELGKMGFVFNFITYGGHQVDGVACEEFATSLQQEGMLALARLQRKMRLVESPYRTPQTLVGGPRSDAALAASSGRTATTKAMGAGSTQHQHLVQTEVPKKLLEEWLALWGDYYQIGEKLRVQLRPRRAGSDVLDLGIYGDGEEPLANVVVDPIKDRHGRNILTVRDQNTFAEKLRKKRLMDLIHVWLIHRFKPEIVYYVTPTEDNVYQTEKMKAHGIFSDVYQEVGEIIVADVNQARIDELLAPDREALGRLIRKED</sequence>
<protein>
    <recommendedName>
        <fullName evidence="1">isocitrate lyase</fullName>
        <ecNumber evidence="1">4.1.3.1</ecNumber>
    </recommendedName>
</protein>
<dbReference type="CDD" id="cd00377">
    <property type="entry name" value="ICL_PEPM"/>
    <property type="match status" value="1"/>
</dbReference>
<dbReference type="InterPro" id="IPR006254">
    <property type="entry name" value="Isocitrate_lyase"/>
</dbReference>
<dbReference type="RefSeq" id="WP_217158852.1">
    <property type="nucleotide sequence ID" value="NZ_VOMB01000019.1"/>
</dbReference>
<dbReference type="PANTHER" id="PTHR21631">
    <property type="entry name" value="ISOCITRATE LYASE/MALATE SYNTHASE"/>
    <property type="match status" value="1"/>
</dbReference>
<keyword evidence="2 3" id="KW-0456">Lyase</keyword>
<dbReference type="PANTHER" id="PTHR21631:SF3">
    <property type="entry name" value="BIFUNCTIONAL GLYOXYLATE CYCLE PROTEIN"/>
    <property type="match status" value="1"/>
</dbReference>
<dbReference type="InterPro" id="IPR039556">
    <property type="entry name" value="ICL/PEPM"/>
</dbReference>
<reference evidence="3 4" key="1">
    <citation type="journal article" date="2021" name="Sci. Rep.">
        <title>Phenotypic and genomic hallmarks of a novel, potentially pathogenic rapidly growing Mycobacterium species related to the Mycobacterium fortuitum complex.</title>
        <authorList>
            <person name="Gharbi R."/>
            <person name="Khanna V."/>
            <person name="Frigui W."/>
            <person name="Mhenni B."/>
            <person name="Brosch R."/>
            <person name="Mardassi H."/>
        </authorList>
    </citation>
    <scope>NUCLEOTIDE SEQUENCE [LARGE SCALE GENOMIC DNA]</scope>
    <source>
        <strain evidence="3 4">TNTM28</strain>
    </source>
</reference>
<dbReference type="GO" id="GO:0016829">
    <property type="term" value="F:lyase activity"/>
    <property type="evidence" value="ECO:0007669"/>
    <property type="project" value="UniProtKB-KW"/>
</dbReference>
<evidence type="ECO:0000256" key="2">
    <source>
        <dbReference type="ARBA" id="ARBA00023239"/>
    </source>
</evidence>
<evidence type="ECO:0000313" key="4">
    <source>
        <dbReference type="Proteomes" id="UP000812982"/>
    </source>
</evidence>
<comment type="caution">
    <text evidence="3">The sequence shown here is derived from an EMBL/GenBank/DDBJ whole genome shotgun (WGS) entry which is preliminary data.</text>
</comment>
<dbReference type="EC" id="4.1.3.1" evidence="1"/>
<organism evidence="3 4">
    <name type="scientific">[Mycobacterium] fortunisiensis</name>
    <dbReference type="NCBI Taxonomy" id="2600579"/>
    <lineage>
        <taxon>Bacteria</taxon>
        <taxon>Bacillati</taxon>
        <taxon>Actinomycetota</taxon>
        <taxon>Actinomycetes</taxon>
        <taxon>Mycobacteriales</taxon>
        <taxon>Mycobacteriaceae</taxon>
        <taxon>Mycolicibacterium</taxon>
    </lineage>
</organism>